<dbReference type="RefSeq" id="WP_147029692.1">
    <property type="nucleotide sequence ID" value="NZ_CP042436.1"/>
</dbReference>
<protein>
    <submittedName>
        <fullName evidence="2">DUF3108 domain-containing protein</fullName>
    </submittedName>
</protein>
<organism evidence="2 3">
    <name type="scientific">Mucilaginibacter ginsenosidivorans</name>
    <dbReference type="NCBI Taxonomy" id="398053"/>
    <lineage>
        <taxon>Bacteria</taxon>
        <taxon>Pseudomonadati</taxon>
        <taxon>Bacteroidota</taxon>
        <taxon>Sphingobacteriia</taxon>
        <taxon>Sphingobacteriales</taxon>
        <taxon>Sphingobacteriaceae</taxon>
        <taxon>Mucilaginibacter</taxon>
    </lineage>
</organism>
<feature type="chain" id="PRO_5022965913" evidence="1">
    <location>
        <begin position="21"/>
        <end position="262"/>
    </location>
</feature>
<proteinExistence type="predicted"/>
<evidence type="ECO:0000256" key="1">
    <source>
        <dbReference type="SAM" id="SignalP"/>
    </source>
</evidence>
<dbReference type="OrthoDB" id="9808473at2"/>
<name>A0A5B8UPS7_9SPHI</name>
<dbReference type="EMBL" id="CP042436">
    <property type="protein sequence ID" value="QEC61113.1"/>
    <property type="molecule type" value="Genomic_DNA"/>
</dbReference>
<evidence type="ECO:0000313" key="2">
    <source>
        <dbReference type="EMBL" id="QEC61113.1"/>
    </source>
</evidence>
<keyword evidence="1" id="KW-0732">Signal</keyword>
<gene>
    <name evidence="2" type="ORF">FRZ54_00465</name>
</gene>
<dbReference type="Proteomes" id="UP000321479">
    <property type="component" value="Chromosome"/>
</dbReference>
<dbReference type="InterPro" id="IPR021457">
    <property type="entry name" value="DUF3108"/>
</dbReference>
<feature type="signal peptide" evidence="1">
    <location>
        <begin position="1"/>
        <end position="20"/>
    </location>
</feature>
<accession>A0A5B8UPS7</accession>
<keyword evidence="3" id="KW-1185">Reference proteome</keyword>
<dbReference type="AlphaFoldDB" id="A0A5B8UPS7"/>
<reference evidence="2 3" key="1">
    <citation type="journal article" date="2017" name="Curr. Microbiol.">
        <title>Mucilaginibacter ginsenosidivorans sp. nov., Isolated from Soil of Ginseng Field.</title>
        <authorList>
            <person name="Kim M.M."/>
            <person name="Siddiqi M.Z."/>
            <person name="Im W.T."/>
        </authorList>
    </citation>
    <scope>NUCLEOTIDE SEQUENCE [LARGE SCALE GENOMIC DNA]</scope>
    <source>
        <strain evidence="2 3">Gsoil 3017</strain>
    </source>
</reference>
<dbReference type="Pfam" id="PF11306">
    <property type="entry name" value="DUF3108"/>
    <property type="match status" value="1"/>
</dbReference>
<sequence>MKIYLIAFLLVATSLNKTQAQELNKIDEPAFKPGEKLSYKMKYGIFTAAEANIRVEETPLKFEDKPSYHIIAEGKTAGTFDVFYKVRNRYETYIDEQTIVPYFYAENRHEASYKHTDIVVFNHRNHTIKAKKGVFPLEGKVFDFLSSYYYARCIDVTKLQIGEKMDIQYFLEDGVHTLTITYMGKEKVKCSMGTFNCLKFNPTIIPGRIFRKDSKLYLWITDDGNRIPVKAHVELIVGSLTMDLTSATGLKYPLNPVSKDAD</sequence>
<evidence type="ECO:0000313" key="3">
    <source>
        <dbReference type="Proteomes" id="UP000321479"/>
    </source>
</evidence>
<dbReference type="KEGG" id="mgin:FRZ54_00465"/>